<dbReference type="InterPro" id="IPR022035">
    <property type="entry name" value="PCIF1_WW"/>
</dbReference>
<proteinExistence type="predicted"/>
<gene>
    <name evidence="2" type="ORF">ACFQ0R_09860</name>
</gene>
<keyword evidence="3" id="KW-1185">Reference proteome</keyword>
<dbReference type="InterPro" id="IPR039881">
    <property type="entry name" value="PCIF1-like"/>
</dbReference>
<name>A0ABW3GQT3_9FLAO</name>
<evidence type="ECO:0000313" key="3">
    <source>
        <dbReference type="Proteomes" id="UP001597049"/>
    </source>
</evidence>
<sequence length="326" mass="37415">MKSFTIDSEVKKEYKHWMLSQKILEDIFQYLSLKGTRPQVKAGLENALMNTLSSHQTIGKDLFLKIDYDTIKAGFKYSDLILTENETHHCFQLIQDAVKTYFEAIEIQTEAKIDSNLFEIGSFKLKRNQYIDKAFNFVDSKSNEETATNAVLRSALRYASIYAETRHIGPPQKVYDLFYDWGVRNEGFASPFNARLLGKSEAQFYSLFKDTDEVFGSAGSFFNLNKPTNPGHWCLDPPFTTELMTKVDSILKEWLVTYKDLSFLLIIPESHTPANTPDETVLLKKDIHFYEGLEGIMKPLPVDVCIHRYGKLEGFSAEEILKGYSK</sequence>
<accession>A0ABW3GQT3</accession>
<dbReference type="PANTHER" id="PTHR21727:SF0">
    <property type="entry name" value="MRNA (2'-O-METHYLADENOSINE-N(6)-)-METHYLTRANSFERASE"/>
    <property type="match status" value="1"/>
</dbReference>
<feature type="domain" description="PCIF1 WW" evidence="1">
    <location>
        <begin position="147"/>
        <end position="272"/>
    </location>
</feature>
<comment type="caution">
    <text evidence="2">The sequence shown here is derived from an EMBL/GenBank/DDBJ whole genome shotgun (WGS) entry which is preliminary data.</text>
</comment>
<dbReference type="RefSeq" id="WP_379658205.1">
    <property type="nucleotide sequence ID" value="NZ_JBHTIV010000010.1"/>
</dbReference>
<dbReference type="Proteomes" id="UP001597049">
    <property type="component" value="Unassembled WGS sequence"/>
</dbReference>
<evidence type="ECO:0000313" key="2">
    <source>
        <dbReference type="EMBL" id="MFD0932898.1"/>
    </source>
</evidence>
<protein>
    <submittedName>
        <fullName evidence="2">CTD-interacting factor</fullName>
    </submittedName>
</protein>
<evidence type="ECO:0000259" key="1">
    <source>
        <dbReference type="Pfam" id="PF12237"/>
    </source>
</evidence>
<dbReference type="Pfam" id="PF12237">
    <property type="entry name" value="PCIF1_WW"/>
    <property type="match status" value="1"/>
</dbReference>
<dbReference type="EMBL" id="JBHTIV010000010">
    <property type="protein sequence ID" value="MFD0932898.1"/>
    <property type="molecule type" value="Genomic_DNA"/>
</dbReference>
<reference evidence="3" key="1">
    <citation type="journal article" date="2019" name="Int. J. Syst. Evol. Microbiol.">
        <title>The Global Catalogue of Microorganisms (GCM) 10K type strain sequencing project: providing services to taxonomists for standard genome sequencing and annotation.</title>
        <authorList>
            <consortium name="The Broad Institute Genomics Platform"/>
            <consortium name="The Broad Institute Genome Sequencing Center for Infectious Disease"/>
            <person name="Wu L."/>
            <person name="Ma J."/>
        </authorList>
    </citation>
    <scope>NUCLEOTIDE SEQUENCE [LARGE SCALE GENOMIC DNA]</scope>
    <source>
        <strain evidence="3">CCUG 56752</strain>
    </source>
</reference>
<organism evidence="2 3">
    <name type="scientific">Psychroflexus salinarum</name>
    <dbReference type="NCBI Taxonomy" id="546024"/>
    <lineage>
        <taxon>Bacteria</taxon>
        <taxon>Pseudomonadati</taxon>
        <taxon>Bacteroidota</taxon>
        <taxon>Flavobacteriia</taxon>
        <taxon>Flavobacteriales</taxon>
        <taxon>Flavobacteriaceae</taxon>
        <taxon>Psychroflexus</taxon>
    </lineage>
</organism>
<dbReference type="PANTHER" id="PTHR21727">
    <property type="entry name" value="PHOSPHORYLATED CTD INTERACTING FACTOR 1"/>
    <property type="match status" value="1"/>
</dbReference>